<name>A0ABM8AFW6_9DEIO</name>
<accession>A0ABM8AFW6</accession>
<protein>
    <submittedName>
        <fullName evidence="1">Uncharacterized protein</fullName>
    </submittedName>
</protein>
<organism evidence="1 2">
    <name type="scientific">Deinococcus aetherius</name>
    <dbReference type="NCBI Taxonomy" id="200252"/>
    <lineage>
        <taxon>Bacteria</taxon>
        <taxon>Thermotogati</taxon>
        <taxon>Deinococcota</taxon>
        <taxon>Deinococci</taxon>
        <taxon>Deinococcales</taxon>
        <taxon>Deinococcaceae</taxon>
        <taxon>Deinococcus</taxon>
    </lineage>
</organism>
<evidence type="ECO:0000313" key="2">
    <source>
        <dbReference type="Proteomes" id="UP001064971"/>
    </source>
</evidence>
<gene>
    <name evidence="1" type="ORF">DAETH_25850</name>
</gene>
<reference evidence="1" key="1">
    <citation type="submission" date="2022-07" db="EMBL/GenBank/DDBJ databases">
        <title>Complete Genome Sequence of the Radioresistant Bacterium Deinococcus aetherius ST0316, Isolated from the Air Dust collected in Lower Stratosphere above Japan.</title>
        <authorList>
            <person name="Satoh K."/>
            <person name="Hagiwara K."/>
            <person name="Katsumata K."/>
            <person name="Kubo A."/>
            <person name="Yokobori S."/>
            <person name="Yamagishi A."/>
            <person name="Oono Y."/>
            <person name="Narumi I."/>
        </authorList>
    </citation>
    <scope>NUCLEOTIDE SEQUENCE</scope>
    <source>
        <strain evidence="1">ST0316</strain>
    </source>
</reference>
<proteinExistence type="predicted"/>
<dbReference type="EMBL" id="AP026560">
    <property type="protein sequence ID" value="BDP42616.1"/>
    <property type="molecule type" value="Genomic_DNA"/>
</dbReference>
<dbReference type="Proteomes" id="UP001064971">
    <property type="component" value="Chromosome"/>
</dbReference>
<keyword evidence="2" id="KW-1185">Reference proteome</keyword>
<evidence type="ECO:0000313" key="1">
    <source>
        <dbReference type="EMBL" id="BDP42616.1"/>
    </source>
</evidence>
<sequence>MKDQTRPHNLKLELTEVVKDHRPRLEPRLLLPDEERSCAAAARVGEMTTGSGSTARWTTWRRKNLPAV</sequence>